<dbReference type="AlphaFoldDB" id="A0A6C1B271"/>
<protein>
    <submittedName>
        <fullName evidence="10">ABC transporter permease subunit</fullName>
    </submittedName>
</protein>
<dbReference type="Pfam" id="PF09822">
    <property type="entry name" value="ABC_transp_aux"/>
    <property type="match status" value="1"/>
</dbReference>
<evidence type="ECO:0000256" key="7">
    <source>
        <dbReference type="SAM" id="Phobius"/>
    </source>
</evidence>
<proteinExistence type="predicted"/>
<dbReference type="GO" id="GO:0140359">
    <property type="term" value="F:ABC-type transporter activity"/>
    <property type="evidence" value="ECO:0007669"/>
    <property type="project" value="InterPro"/>
</dbReference>
<keyword evidence="2" id="KW-1003">Cell membrane</keyword>
<dbReference type="PANTHER" id="PTHR30294:SF29">
    <property type="entry name" value="MULTIDRUG ABC TRANSPORTER PERMEASE YBHS-RELATED"/>
    <property type="match status" value="1"/>
</dbReference>
<dbReference type="InterPro" id="IPR019196">
    <property type="entry name" value="ABC_transp_unknown"/>
</dbReference>
<feature type="domain" description="DUF7088" evidence="9">
    <location>
        <begin position="283"/>
        <end position="386"/>
    </location>
</feature>
<reference evidence="10 11" key="1">
    <citation type="submission" date="2020-02" db="EMBL/GenBank/DDBJ databases">
        <title>Nitrogenibacter mangrovi gen. nov., sp. nov. isolated from mangrove sediment, a denitrifying betaproteobacterium.</title>
        <authorList>
            <person name="Liao H."/>
            <person name="Tian Y."/>
        </authorList>
    </citation>
    <scope>NUCLEOTIDE SEQUENCE [LARGE SCALE GENOMIC DNA]</scope>
    <source>
        <strain evidence="10 11">M9-3-2</strain>
    </source>
</reference>
<name>A0A6C1B271_9RHOO</name>
<dbReference type="Pfam" id="PF12679">
    <property type="entry name" value="ABC2_membrane_2"/>
    <property type="match status" value="1"/>
</dbReference>
<feature type="compositionally biased region" description="Basic and acidic residues" evidence="6">
    <location>
        <begin position="822"/>
        <end position="831"/>
    </location>
</feature>
<keyword evidence="4 7" id="KW-1133">Transmembrane helix</keyword>
<dbReference type="InterPro" id="IPR055396">
    <property type="entry name" value="DUF7088"/>
</dbReference>
<feature type="region of interest" description="Disordered" evidence="6">
    <location>
        <begin position="822"/>
        <end position="845"/>
    </location>
</feature>
<evidence type="ECO:0000256" key="4">
    <source>
        <dbReference type="ARBA" id="ARBA00022989"/>
    </source>
</evidence>
<evidence type="ECO:0000256" key="6">
    <source>
        <dbReference type="SAM" id="MobiDB-lite"/>
    </source>
</evidence>
<dbReference type="Pfam" id="PF23357">
    <property type="entry name" value="DUF7088"/>
    <property type="match status" value="1"/>
</dbReference>
<gene>
    <name evidence="10" type="ORF">G3580_04300</name>
</gene>
<feature type="transmembrane region" description="Helical" evidence="7">
    <location>
        <begin position="162"/>
        <end position="183"/>
    </location>
</feature>
<keyword evidence="5 7" id="KW-0472">Membrane</keyword>
<feature type="transmembrane region" description="Helical" evidence="7">
    <location>
        <begin position="926"/>
        <end position="943"/>
    </location>
</feature>
<evidence type="ECO:0000313" key="11">
    <source>
        <dbReference type="Proteomes" id="UP000501991"/>
    </source>
</evidence>
<dbReference type="KEGG" id="azq:G3580_04300"/>
<dbReference type="PANTHER" id="PTHR30294">
    <property type="entry name" value="MEMBRANE COMPONENT OF ABC TRANSPORTER YHHJ-RELATED"/>
    <property type="match status" value="1"/>
</dbReference>
<keyword evidence="3 7" id="KW-0812">Transmembrane</keyword>
<sequence>MLRNARTVARKELAGFFASPAAFLFLGAFLAVTLFVFFWVDTFFARNLADVRPLFQWMPVLLIFLVAALTMRAWAEERRAGTVELLLTAPVSPTDLVLGKFLGAMALVAIALALTLPLPLTVSVLGPLDWGPVVGGYVAALALAAAYVAIGLWVSSRTDNQIVSLIVTVLVAGAFFLIGAPALTDLAGQRVGDLLRALGAGSRFDSITRGVLDLRDLYYYLSITVAFLVLNRLAVEKMRWAHNSPRPAHRAWQWIAALLVANVLGANLWLDQIGGVRADLTADHRYTLSEATRGYLKDLREPLLIRGYFSAATHPLLAPLVPQLRDLLEEYAAAGGDKVRVEFVDPHDDPKLEEEAASRYDIRPVPFQVSSKYKASVVNSYFDVLVSYGDQYKVLGFRDLIDVKMRSEGDFKVALKNPEYDITRAIRKVLLSYQGGGSPFATLSRPLHFTGHLSPDAALPPELATARKALDQALAKLRKQAGDKLTVSFDDPGADPALARKLGDELGFRPLVTGLLDPKPFWFHLTLSDGHQTEPLPLPDTLKPEAFERTLEAAVKRFSPGFLKTVAVYTPPPPPPQTMGAHGPGFRTLRAAMGQSVRWLDTTLDHGQVPAEADMLMVLDPRHLDEAQRFAIDQFLMQGGSVVVATSPTEVELGRSIDGHPVDSGLEDWLAGYGLHLGKGLVLDPQSGALPVPVERPIGNGMSVREIQLAAYPYIVDVRGRGLDADSPVTASLGDIQVPWAAPIRIDAAKNQDRKLTTLLSSSAGSWVSTQPNLIPDYQAHPELGFAPTGARGAHPLAVMLEGRFDSAFKGQPSPLLKAAADAKPDAKAGTDAKTPAPPTPIGRVIDHSPRSARLILIGSSALFSDRATEFIGQALGSANLKPAQFAQNLVDWSLEDQGLLAIRSRGQFARTLAPLPRDAQAMWEYANYGFALGGLALVWLLNNRRRHGAARRHARLLQEV</sequence>
<evidence type="ECO:0000259" key="9">
    <source>
        <dbReference type="Pfam" id="PF23357"/>
    </source>
</evidence>
<dbReference type="EMBL" id="CP048836">
    <property type="protein sequence ID" value="QID16928.1"/>
    <property type="molecule type" value="Genomic_DNA"/>
</dbReference>
<feature type="transmembrane region" description="Helical" evidence="7">
    <location>
        <begin position="251"/>
        <end position="270"/>
    </location>
</feature>
<dbReference type="RefSeq" id="WP_173764096.1">
    <property type="nucleotide sequence ID" value="NZ_CP048836.1"/>
</dbReference>
<accession>A0A6C1B271</accession>
<feature type="transmembrane region" description="Helical" evidence="7">
    <location>
        <begin position="134"/>
        <end position="155"/>
    </location>
</feature>
<keyword evidence="11" id="KW-1185">Reference proteome</keyword>
<feature type="transmembrane region" description="Helical" evidence="7">
    <location>
        <begin position="96"/>
        <end position="114"/>
    </location>
</feature>
<evidence type="ECO:0000256" key="2">
    <source>
        <dbReference type="ARBA" id="ARBA00022475"/>
    </source>
</evidence>
<dbReference type="InterPro" id="IPR051449">
    <property type="entry name" value="ABC-2_transporter_component"/>
</dbReference>
<feature type="transmembrane region" description="Helical" evidence="7">
    <location>
        <begin position="21"/>
        <end position="40"/>
    </location>
</feature>
<feature type="transmembrane region" description="Helical" evidence="7">
    <location>
        <begin position="217"/>
        <end position="235"/>
    </location>
</feature>
<feature type="transmembrane region" description="Helical" evidence="7">
    <location>
        <begin position="55"/>
        <end position="75"/>
    </location>
</feature>
<feature type="domain" description="ABC-type uncharacterised transport system" evidence="8">
    <location>
        <begin position="603"/>
        <end position="868"/>
    </location>
</feature>
<evidence type="ECO:0000256" key="5">
    <source>
        <dbReference type="ARBA" id="ARBA00023136"/>
    </source>
</evidence>
<evidence type="ECO:0000256" key="1">
    <source>
        <dbReference type="ARBA" id="ARBA00004651"/>
    </source>
</evidence>
<evidence type="ECO:0000256" key="3">
    <source>
        <dbReference type="ARBA" id="ARBA00022692"/>
    </source>
</evidence>
<evidence type="ECO:0000313" key="10">
    <source>
        <dbReference type="EMBL" id="QID16928.1"/>
    </source>
</evidence>
<dbReference type="GO" id="GO:0005886">
    <property type="term" value="C:plasma membrane"/>
    <property type="evidence" value="ECO:0007669"/>
    <property type="project" value="UniProtKB-SubCell"/>
</dbReference>
<dbReference type="Proteomes" id="UP000501991">
    <property type="component" value="Chromosome"/>
</dbReference>
<evidence type="ECO:0000259" key="8">
    <source>
        <dbReference type="Pfam" id="PF09822"/>
    </source>
</evidence>
<comment type="subcellular location">
    <subcellularLocation>
        <location evidence="1">Cell membrane</location>
        <topology evidence="1">Multi-pass membrane protein</topology>
    </subcellularLocation>
</comment>
<organism evidence="10 11">
    <name type="scientific">Nitrogeniibacter mangrovi</name>
    <dbReference type="NCBI Taxonomy" id="2016596"/>
    <lineage>
        <taxon>Bacteria</taxon>
        <taxon>Pseudomonadati</taxon>
        <taxon>Pseudomonadota</taxon>
        <taxon>Betaproteobacteria</taxon>
        <taxon>Rhodocyclales</taxon>
        <taxon>Zoogloeaceae</taxon>
        <taxon>Nitrogeniibacter</taxon>
    </lineage>
</organism>